<keyword evidence="3" id="KW-1185">Reference proteome</keyword>
<dbReference type="Proteomes" id="UP000594873">
    <property type="component" value="Chromosome"/>
</dbReference>
<dbReference type="AlphaFoldDB" id="A0A7T2GKS5"/>
<dbReference type="RefSeq" id="WP_200972279.1">
    <property type="nucleotide sequence ID" value="NZ_CP065592.1"/>
</dbReference>
<reference evidence="2 3" key="1">
    <citation type="submission" date="2020-11" db="EMBL/GenBank/DDBJ databases">
        <title>Genome seq and assembly of Sphingosinicella sp.</title>
        <authorList>
            <person name="Chhetri G."/>
        </authorList>
    </citation>
    <scope>NUCLEOTIDE SEQUENCE [LARGE SCALE GENOMIC DNA]</scope>
    <source>
        <strain evidence="2 3">UDD2</strain>
    </source>
</reference>
<evidence type="ECO:0000256" key="1">
    <source>
        <dbReference type="SAM" id="Phobius"/>
    </source>
</evidence>
<evidence type="ECO:0000313" key="3">
    <source>
        <dbReference type="Proteomes" id="UP000594873"/>
    </source>
</evidence>
<protein>
    <submittedName>
        <fullName evidence="2">Uncharacterized protein</fullName>
    </submittedName>
</protein>
<name>A0A7T2GKS5_9SPHN</name>
<feature type="transmembrane region" description="Helical" evidence="1">
    <location>
        <begin position="35"/>
        <end position="53"/>
    </location>
</feature>
<keyword evidence="1" id="KW-0812">Transmembrane</keyword>
<dbReference type="EMBL" id="CP065592">
    <property type="protein sequence ID" value="QPQ55607.1"/>
    <property type="molecule type" value="Genomic_DNA"/>
</dbReference>
<sequence length="95" mass="10066">MDSDFKTPHFVIALLIIGLFAWAFAENVGDDTMKGALIGAFNLAIGFYLGSVVGNRKATENTGAAFRAIEATARATSPEQMNVTADTVTVEEAKP</sequence>
<organism evidence="2 3">
    <name type="scientific">Allosphingosinicella flava</name>
    <dbReference type="NCBI Taxonomy" id="2771430"/>
    <lineage>
        <taxon>Bacteria</taxon>
        <taxon>Pseudomonadati</taxon>
        <taxon>Pseudomonadota</taxon>
        <taxon>Alphaproteobacteria</taxon>
        <taxon>Sphingomonadales</taxon>
        <taxon>Sphingomonadaceae</taxon>
        <taxon>Allosphingosinicella</taxon>
    </lineage>
</organism>
<gene>
    <name evidence="2" type="ORF">IC614_03115</name>
</gene>
<keyword evidence="1" id="KW-0472">Membrane</keyword>
<keyword evidence="1" id="KW-1133">Transmembrane helix</keyword>
<evidence type="ECO:0000313" key="2">
    <source>
        <dbReference type="EMBL" id="QPQ55607.1"/>
    </source>
</evidence>
<proteinExistence type="predicted"/>
<accession>A0A7T2GKS5</accession>
<dbReference type="KEGG" id="sflv:IC614_03115"/>